<feature type="compositionally biased region" description="Pro residues" evidence="1">
    <location>
        <begin position="127"/>
        <end position="141"/>
    </location>
</feature>
<feature type="compositionally biased region" description="Acidic residues" evidence="1">
    <location>
        <begin position="184"/>
        <end position="202"/>
    </location>
</feature>
<reference evidence="2 3" key="1">
    <citation type="submission" date="2024-02" db="EMBL/GenBank/DDBJ databases">
        <title>A chromosome-level genome assembly of Drosophila madeirensis, a fruit fly species endemic to Madeira island.</title>
        <authorList>
            <person name="Tomihara K."/>
            <person name="Llopart A."/>
            <person name="Yamamoto D."/>
        </authorList>
    </citation>
    <scope>NUCLEOTIDE SEQUENCE [LARGE SCALE GENOMIC DNA]</scope>
    <source>
        <strain evidence="2 3">RF1</strain>
    </source>
</reference>
<proteinExistence type="predicted"/>
<feature type="compositionally biased region" description="Polar residues" evidence="1">
    <location>
        <begin position="82"/>
        <end position="92"/>
    </location>
</feature>
<feature type="compositionally biased region" description="Low complexity" evidence="1">
    <location>
        <begin position="142"/>
        <end position="155"/>
    </location>
</feature>
<protein>
    <submittedName>
        <fullName evidence="2">Uncharacterized protein</fullName>
    </submittedName>
</protein>
<feature type="compositionally biased region" description="Low complexity" evidence="1">
    <location>
        <begin position="14"/>
        <end position="35"/>
    </location>
</feature>
<accession>A0AAU9FL61</accession>
<dbReference type="EMBL" id="AP029264">
    <property type="protein sequence ID" value="BFF96397.1"/>
    <property type="molecule type" value="Genomic_DNA"/>
</dbReference>
<feature type="region of interest" description="Disordered" evidence="1">
    <location>
        <begin position="125"/>
        <end position="206"/>
    </location>
</feature>
<name>A0AAU9FL61_DROMD</name>
<dbReference type="Proteomes" id="UP001500889">
    <property type="component" value="Chromosome U"/>
</dbReference>
<feature type="region of interest" description="Disordered" evidence="1">
    <location>
        <begin position="1"/>
        <end position="92"/>
    </location>
</feature>
<keyword evidence="3" id="KW-1185">Reference proteome</keyword>
<gene>
    <name evidence="2" type="ORF">DMAD_13602</name>
</gene>
<dbReference type="AlphaFoldDB" id="A0AAU9FL61"/>
<evidence type="ECO:0000313" key="3">
    <source>
        <dbReference type="Proteomes" id="UP001500889"/>
    </source>
</evidence>
<organism evidence="2 3">
    <name type="scientific">Drosophila madeirensis</name>
    <name type="common">Fruit fly</name>
    <dbReference type="NCBI Taxonomy" id="30013"/>
    <lineage>
        <taxon>Eukaryota</taxon>
        <taxon>Metazoa</taxon>
        <taxon>Ecdysozoa</taxon>
        <taxon>Arthropoda</taxon>
        <taxon>Hexapoda</taxon>
        <taxon>Insecta</taxon>
        <taxon>Pterygota</taxon>
        <taxon>Neoptera</taxon>
        <taxon>Endopterygota</taxon>
        <taxon>Diptera</taxon>
        <taxon>Brachycera</taxon>
        <taxon>Muscomorpha</taxon>
        <taxon>Ephydroidea</taxon>
        <taxon>Drosophilidae</taxon>
        <taxon>Drosophila</taxon>
        <taxon>Sophophora</taxon>
    </lineage>
</organism>
<sequence>MTPADPRLRRRQRQQQQQQPLMTPAQTPFQTPATPADRRRQRHLHQQQQPHQTQRQGRQHQQQQQAANPSSRRQPQQQQRQTDPIQVQGSCSQALGESIKRLDKLESRMEEIFKVLTRLIHLQTPPASAPAAPPAATPHPSPAAAALGSAATPEPVRGMSSPHPLQHSSKEPVPPRTYIFDPAPEAEPDSDEMEDDGDEAWTDDSLNQVEAYRRNLRHQLDNLVSWQGYH</sequence>
<feature type="compositionally biased region" description="Low complexity" evidence="1">
    <location>
        <begin position="46"/>
        <end position="81"/>
    </location>
</feature>
<evidence type="ECO:0000313" key="2">
    <source>
        <dbReference type="EMBL" id="BFF96397.1"/>
    </source>
</evidence>
<evidence type="ECO:0000256" key="1">
    <source>
        <dbReference type="SAM" id="MobiDB-lite"/>
    </source>
</evidence>